<accession>A0A9W9AL20</accession>
<dbReference type="EMBL" id="JAOTPV010000003">
    <property type="protein sequence ID" value="KAJ4485302.1"/>
    <property type="molecule type" value="Genomic_DNA"/>
</dbReference>
<reference evidence="1" key="1">
    <citation type="submission" date="2022-08" db="EMBL/GenBank/DDBJ databases">
        <title>A Global Phylogenomic Analysis of the Shiitake Genus Lentinula.</title>
        <authorList>
            <consortium name="DOE Joint Genome Institute"/>
            <person name="Sierra-Patev S."/>
            <person name="Min B."/>
            <person name="Naranjo-Ortiz M."/>
            <person name="Looney B."/>
            <person name="Konkel Z."/>
            <person name="Slot J.C."/>
            <person name="Sakamoto Y."/>
            <person name="Steenwyk J.L."/>
            <person name="Rokas A."/>
            <person name="Carro J."/>
            <person name="Camarero S."/>
            <person name="Ferreira P."/>
            <person name="Molpeceres G."/>
            <person name="Ruiz-Duenas F.J."/>
            <person name="Serrano A."/>
            <person name="Henrissat B."/>
            <person name="Drula E."/>
            <person name="Hughes K.W."/>
            <person name="Mata J.L."/>
            <person name="Ishikawa N.K."/>
            <person name="Vargas-Isla R."/>
            <person name="Ushijima S."/>
            <person name="Smith C.A."/>
            <person name="Ahrendt S."/>
            <person name="Andreopoulos W."/>
            <person name="He G."/>
            <person name="Labutti K."/>
            <person name="Lipzen A."/>
            <person name="Ng V."/>
            <person name="Riley R."/>
            <person name="Sandor L."/>
            <person name="Barry K."/>
            <person name="Martinez A.T."/>
            <person name="Xiao Y."/>
            <person name="Gibbons J.G."/>
            <person name="Terashima K."/>
            <person name="Grigoriev I.V."/>
            <person name="Hibbett D.S."/>
        </authorList>
    </citation>
    <scope>NUCLEOTIDE SEQUENCE</scope>
    <source>
        <strain evidence="1">JLM2183</strain>
    </source>
</reference>
<dbReference type="AlphaFoldDB" id="A0A9W9AL20"/>
<evidence type="ECO:0000313" key="1">
    <source>
        <dbReference type="EMBL" id="KAJ4485302.1"/>
    </source>
</evidence>
<evidence type="ECO:0000313" key="2">
    <source>
        <dbReference type="Proteomes" id="UP001150266"/>
    </source>
</evidence>
<gene>
    <name evidence="1" type="ORF">J3R30DRAFT_3281685</name>
</gene>
<keyword evidence="2" id="KW-1185">Reference proteome</keyword>
<proteinExistence type="predicted"/>
<feature type="non-terminal residue" evidence="1">
    <location>
        <position position="1"/>
    </location>
</feature>
<sequence length="85" mass="9912">LNFFSGQLYLSDYEVYRNLCAFLGLYIHVEDRAGTVVDNDGFVRPGARFYTREIRTIYTGCPFVISPVPFPQELMALQRKHNKYL</sequence>
<dbReference type="OrthoDB" id="3182339at2759"/>
<comment type="caution">
    <text evidence="1">The sequence shown here is derived from an EMBL/GenBank/DDBJ whole genome shotgun (WGS) entry which is preliminary data.</text>
</comment>
<name>A0A9W9AL20_9AGAR</name>
<dbReference type="Proteomes" id="UP001150266">
    <property type="component" value="Unassembled WGS sequence"/>
</dbReference>
<protein>
    <submittedName>
        <fullName evidence="1">Uncharacterized protein</fullName>
    </submittedName>
</protein>
<organism evidence="1 2">
    <name type="scientific">Lentinula aciculospora</name>
    <dbReference type="NCBI Taxonomy" id="153920"/>
    <lineage>
        <taxon>Eukaryota</taxon>
        <taxon>Fungi</taxon>
        <taxon>Dikarya</taxon>
        <taxon>Basidiomycota</taxon>
        <taxon>Agaricomycotina</taxon>
        <taxon>Agaricomycetes</taxon>
        <taxon>Agaricomycetidae</taxon>
        <taxon>Agaricales</taxon>
        <taxon>Marasmiineae</taxon>
        <taxon>Omphalotaceae</taxon>
        <taxon>Lentinula</taxon>
    </lineage>
</organism>